<name>A0A0B7NQC3_9FUNG</name>
<dbReference type="STRING" id="35722.A0A0B7NQC3"/>
<protein>
    <submittedName>
        <fullName evidence="2">Uncharacterized protein</fullName>
    </submittedName>
</protein>
<feature type="compositionally biased region" description="Polar residues" evidence="1">
    <location>
        <begin position="1"/>
        <end position="11"/>
    </location>
</feature>
<feature type="region of interest" description="Disordered" evidence="1">
    <location>
        <begin position="269"/>
        <end position="320"/>
    </location>
</feature>
<gene>
    <name evidence="2" type="primary">PARPA_11805.1 scaffold 44586</name>
</gene>
<dbReference type="OrthoDB" id="2206543at2759"/>
<keyword evidence="3" id="KW-1185">Reference proteome</keyword>
<organism evidence="2 3">
    <name type="scientific">Parasitella parasitica</name>
    <dbReference type="NCBI Taxonomy" id="35722"/>
    <lineage>
        <taxon>Eukaryota</taxon>
        <taxon>Fungi</taxon>
        <taxon>Fungi incertae sedis</taxon>
        <taxon>Mucoromycota</taxon>
        <taxon>Mucoromycotina</taxon>
        <taxon>Mucoromycetes</taxon>
        <taxon>Mucorales</taxon>
        <taxon>Mucorineae</taxon>
        <taxon>Mucoraceae</taxon>
        <taxon>Parasitella</taxon>
    </lineage>
</organism>
<sequence>MSNRITTTPSNIIAEASSLPNTSSETEASSPLAVPSPQDLHSSPALPQWVSDIYTKLNQQAATLTAQAAQIADLHHLVQRNVELQTALQRIAELEQVTATSNASLSHSAYLPAIDQPAPTVSAPSYAATAASAESATAPTTVPSTTHDYPFLYLSCRGKDSVHKLRCNLTDIRLENSRILDAFGRLQVQPVTDFDPRSPSTLKDPKYRNSSDETFLQEEAVRIHQARLLNIVKRIHNVNRQIAVACHFCFVEHLISEVKYSSTLLHSQLKPHKTRSTAAANPDDSTAEAEDQFTAPSNNLDSSSLSTSSPADGISAPATE</sequence>
<dbReference type="AlphaFoldDB" id="A0A0B7NQC3"/>
<accession>A0A0B7NQC3</accession>
<feature type="compositionally biased region" description="Low complexity" evidence="1">
    <location>
        <begin position="295"/>
        <end position="312"/>
    </location>
</feature>
<feature type="compositionally biased region" description="Polar residues" evidence="1">
    <location>
        <begin position="18"/>
        <end position="29"/>
    </location>
</feature>
<dbReference type="EMBL" id="LN733683">
    <property type="protein sequence ID" value="CEP17508.1"/>
    <property type="molecule type" value="Genomic_DNA"/>
</dbReference>
<dbReference type="Proteomes" id="UP000054107">
    <property type="component" value="Unassembled WGS sequence"/>
</dbReference>
<feature type="region of interest" description="Disordered" evidence="1">
    <location>
        <begin position="1"/>
        <end position="41"/>
    </location>
</feature>
<evidence type="ECO:0000313" key="3">
    <source>
        <dbReference type="Proteomes" id="UP000054107"/>
    </source>
</evidence>
<evidence type="ECO:0000313" key="2">
    <source>
        <dbReference type="EMBL" id="CEP17508.1"/>
    </source>
</evidence>
<proteinExistence type="predicted"/>
<reference evidence="2 3" key="1">
    <citation type="submission" date="2014-09" db="EMBL/GenBank/DDBJ databases">
        <authorList>
            <person name="Ellenberger Sabrina"/>
        </authorList>
    </citation>
    <scope>NUCLEOTIDE SEQUENCE [LARGE SCALE GENOMIC DNA]</scope>
    <source>
        <strain evidence="2 3">CBS 412.66</strain>
    </source>
</reference>
<evidence type="ECO:0000256" key="1">
    <source>
        <dbReference type="SAM" id="MobiDB-lite"/>
    </source>
</evidence>